<dbReference type="Proteomes" id="UP000070700">
    <property type="component" value="Unassembled WGS sequence"/>
</dbReference>
<comment type="similarity">
    <text evidence="3">Belongs to the transthyretin family. 5-hydroxyisourate hydrolase subfamily.</text>
</comment>
<feature type="domain" description="Transthyretin/hydroxyisourate hydrolase" evidence="8">
    <location>
        <begin position="35"/>
        <end position="162"/>
    </location>
</feature>
<accession>A0A194X7F0</accession>
<evidence type="ECO:0000256" key="7">
    <source>
        <dbReference type="ARBA" id="ARBA00022801"/>
    </source>
</evidence>
<dbReference type="RefSeq" id="XP_018070460.1">
    <property type="nucleotide sequence ID" value="XM_018212003.1"/>
</dbReference>
<gene>
    <name evidence="9" type="ORF">LY89DRAFT_648266</name>
</gene>
<evidence type="ECO:0000313" key="10">
    <source>
        <dbReference type="Proteomes" id="UP000070700"/>
    </source>
</evidence>
<dbReference type="Pfam" id="PF00576">
    <property type="entry name" value="Transthyretin"/>
    <property type="match status" value="1"/>
</dbReference>
<dbReference type="InterPro" id="IPR036817">
    <property type="entry name" value="Transthyretin/HIU_hydrolase_sf"/>
</dbReference>
<evidence type="ECO:0000259" key="8">
    <source>
        <dbReference type="Pfam" id="PF00576"/>
    </source>
</evidence>
<comment type="catalytic activity">
    <reaction evidence="1">
        <text>5-hydroxyisourate + H2O = 5-hydroxy-2-oxo-4-ureido-2,5-dihydro-1H-imidazole-5-carboxylate + H(+)</text>
        <dbReference type="Rhea" id="RHEA:23736"/>
        <dbReference type="ChEBI" id="CHEBI:15377"/>
        <dbReference type="ChEBI" id="CHEBI:15378"/>
        <dbReference type="ChEBI" id="CHEBI:18072"/>
        <dbReference type="ChEBI" id="CHEBI:58639"/>
        <dbReference type="EC" id="3.5.2.17"/>
    </reaction>
</comment>
<name>A0A194X7F0_MOLSC</name>
<dbReference type="GO" id="GO:0033971">
    <property type="term" value="F:hydroxyisourate hydrolase activity"/>
    <property type="evidence" value="ECO:0007669"/>
    <property type="project" value="UniProtKB-EC"/>
</dbReference>
<dbReference type="PROSITE" id="PS00768">
    <property type="entry name" value="TRANSTHYRETIN_1"/>
    <property type="match status" value="1"/>
</dbReference>
<dbReference type="OrthoDB" id="10265230at2759"/>
<dbReference type="STRING" id="149040.A0A194X7F0"/>
<keyword evidence="7 9" id="KW-0378">Hydrolase</keyword>
<proteinExistence type="inferred from homology"/>
<dbReference type="InterPro" id="IPR023416">
    <property type="entry name" value="Transthyretin/HIU_hydrolase_d"/>
</dbReference>
<evidence type="ECO:0000256" key="3">
    <source>
        <dbReference type="ARBA" id="ARBA00009850"/>
    </source>
</evidence>
<keyword evidence="10" id="KW-1185">Reference proteome</keyword>
<dbReference type="EMBL" id="KQ947417">
    <property type="protein sequence ID" value="KUJ16105.1"/>
    <property type="molecule type" value="Genomic_DNA"/>
</dbReference>
<dbReference type="AlphaFoldDB" id="A0A194X7F0"/>
<reference evidence="9 10" key="1">
    <citation type="submission" date="2015-10" db="EMBL/GenBank/DDBJ databases">
        <title>Full genome of DAOMC 229536 Phialocephala scopiformis, a fungal endophyte of spruce producing the potent anti-insectan compound rugulosin.</title>
        <authorList>
            <consortium name="DOE Joint Genome Institute"/>
            <person name="Walker A.K."/>
            <person name="Frasz S.L."/>
            <person name="Seifert K.A."/>
            <person name="Miller J.D."/>
            <person name="Mondo S.J."/>
            <person name="Labutti K."/>
            <person name="Lipzen A."/>
            <person name="Dockter R."/>
            <person name="Kennedy M."/>
            <person name="Grigoriev I.V."/>
            <person name="Spatafora J.W."/>
        </authorList>
    </citation>
    <scope>NUCLEOTIDE SEQUENCE [LARGE SCALE GENOMIC DNA]</scope>
    <source>
        <strain evidence="9 10">CBS 120377</strain>
    </source>
</reference>
<dbReference type="EC" id="3.5.2.17" evidence="5"/>
<keyword evidence="6" id="KW-0659">Purine metabolism</keyword>
<protein>
    <recommendedName>
        <fullName evidence="5">hydroxyisourate hydrolase</fullName>
        <ecNumber evidence="5">3.5.2.17</ecNumber>
    </recommendedName>
</protein>
<dbReference type="NCBIfam" id="TIGR02962">
    <property type="entry name" value="hdxy_isourate"/>
    <property type="match status" value="1"/>
</dbReference>
<comment type="subunit">
    <text evidence="4">Homotetramer.</text>
</comment>
<dbReference type="InterPro" id="IPR014306">
    <property type="entry name" value="Hydroxyisourate_hydrolase"/>
</dbReference>
<evidence type="ECO:0000313" key="9">
    <source>
        <dbReference type="EMBL" id="KUJ16105.1"/>
    </source>
</evidence>
<evidence type="ECO:0000256" key="1">
    <source>
        <dbReference type="ARBA" id="ARBA00001043"/>
    </source>
</evidence>
<dbReference type="InParanoid" id="A0A194X7F0"/>
<dbReference type="SUPFAM" id="SSF49472">
    <property type="entry name" value="Transthyretin (synonym: prealbumin)"/>
    <property type="match status" value="1"/>
</dbReference>
<evidence type="ECO:0000256" key="4">
    <source>
        <dbReference type="ARBA" id="ARBA00011881"/>
    </source>
</evidence>
<dbReference type="Gene3D" id="2.60.40.180">
    <property type="entry name" value="Transthyretin/hydroxyisourate hydrolase domain"/>
    <property type="match status" value="1"/>
</dbReference>
<dbReference type="GeneID" id="28821729"/>
<dbReference type="InterPro" id="IPR023418">
    <property type="entry name" value="Thyroxine_BS"/>
</dbReference>
<evidence type="ECO:0000256" key="5">
    <source>
        <dbReference type="ARBA" id="ARBA00012609"/>
    </source>
</evidence>
<evidence type="ECO:0000256" key="6">
    <source>
        <dbReference type="ARBA" id="ARBA00022631"/>
    </source>
</evidence>
<dbReference type="PANTHER" id="PTHR10395:SF7">
    <property type="entry name" value="5-HYDROXYISOURATE HYDROLASE"/>
    <property type="match status" value="1"/>
</dbReference>
<dbReference type="GO" id="GO:0006144">
    <property type="term" value="P:purine nucleobase metabolic process"/>
    <property type="evidence" value="ECO:0007669"/>
    <property type="project" value="UniProtKB-KW"/>
</dbReference>
<organism evidence="9 10">
    <name type="scientific">Mollisia scopiformis</name>
    <name type="common">Conifer needle endophyte fungus</name>
    <name type="synonym">Phialocephala scopiformis</name>
    <dbReference type="NCBI Taxonomy" id="149040"/>
    <lineage>
        <taxon>Eukaryota</taxon>
        <taxon>Fungi</taxon>
        <taxon>Dikarya</taxon>
        <taxon>Ascomycota</taxon>
        <taxon>Pezizomycotina</taxon>
        <taxon>Leotiomycetes</taxon>
        <taxon>Helotiales</taxon>
        <taxon>Mollisiaceae</taxon>
        <taxon>Mollisia</taxon>
    </lineage>
</organism>
<sequence>MTSNPAIERLQTLSLHLPAFSSQASTMSTQTRDPITCHVLDTTTGRPAANMAVKLLCCTIPDIVFECKTNADGRIGNWSNMQGANGEEGAFVADRGGSREQDQAVSCPAGSSLWKLQFDTGAHYGTENTFFPVVELTFLVKEGEHFHVPLLLGPYSFTTYRGS</sequence>
<dbReference type="KEGG" id="psco:LY89DRAFT_648266"/>
<comment type="function">
    <text evidence="2">Catalyzes the hydrolysis of 5-hydroxyisourate (HIU) to 2-oxo-4-hydroxy-4-carboxy-5-ureidoimidazoline (OHCU).</text>
</comment>
<evidence type="ECO:0000256" key="2">
    <source>
        <dbReference type="ARBA" id="ARBA00002704"/>
    </source>
</evidence>
<dbReference type="PANTHER" id="PTHR10395">
    <property type="entry name" value="URICASE AND TRANSTHYRETIN-RELATED"/>
    <property type="match status" value="1"/>
</dbReference>